<name>A0A1L8RCR9_9ENTE</name>
<dbReference type="EMBL" id="JXKH01000008">
    <property type="protein sequence ID" value="OJG17543.1"/>
    <property type="molecule type" value="Genomic_DNA"/>
</dbReference>
<proteinExistence type="predicted"/>
<reference evidence="1 2" key="1">
    <citation type="submission" date="2014-12" db="EMBL/GenBank/DDBJ databases">
        <title>Draft genome sequences of 29 type strains of Enterococci.</title>
        <authorList>
            <person name="Zhong Z."/>
            <person name="Sun Z."/>
            <person name="Liu W."/>
            <person name="Zhang W."/>
            <person name="Zhang H."/>
        </authorList>
    </citation>
    <scope>NUCLEOTIDE SEQUENCE [LARGE SCALE GENOMIC DNA]</scope>
    <source>
        <strain evidence="1 2">DSM 17029</strain>
    </source>
</reference>
<comment type="caution">
    <text evidence="1">The sequence shown here is derived from an EMBL/GenBank/DDBJ whole genome shotgun (WGS) entry which is preliminary data.</text>
</comment>
<dbReference type="RefSeq" id="WP_143139615.1">
    <property type="nucleotide sequence ID" value="NZ_JXKH01000008.1"/>
</dbReference>
<dbReference type="Proteomes" id="UP000181884">
    <property type="component" value="Unassembled WGS sequence"/>
</dbReference>
<keyword evidence="2" id="KW-1185">Reference proteome</keyword>
<evidence type="ECO:0000313" key="1">
    <source>
        <dbReference type="EMBL" id="OJG17543.1"/>
    </source>
</evidence>
<sequence length="177" mass="21259">MYSKQKVRGLRRRWGNMIHSFELELRDSQTDEAFFEESFATGKRKLSNAYQREIFELLRKSLKRYPRYPVESEEEISLLWVQLDDILESSIFRIRNKDEFSEFLIAKNQHNLTAEFYLEKISMTELPEMYRFYFPEAVELSGFLMKGICETEDGAYTGYYYLQARNEIGQQLIHELL</sequence>
<dbReference type="AlphaFoldDB" id="A0A1L8RCR9"/>
<evidence type="ECO:0000313" key="2">
    <source>
        <dbReference type="Proteomes" id="UP000181884"/>
    </source>
</evidence>
<protein>
    <submittedName>
        <fullName evidence="1">Uncharacterized protein</fullName>
    </submittedName>
</protein>
<gene>
    <name evidence="1" type="ORF">RU97_GL002551</name>
</gene>
<accession>A0A1L8RCR9</accession>
<organism evidence="1 2">
    <name type="scientific">Enterococcus canis</name>
    <dbReference type="NCBI Taxonomy" id="214095"/>
    <lineage>
        <taxon>Bacteria</taxon>
        <taxon>Bacillati</taxon>
        <taxon>Bacillota</taxon>
        <taxon>Bacilli</taxon>
        <taxon>Lactobacillales</taxon>
        <taxon>Enterococcaceae</taxon>
        <taxon>Enterococcus</taxon>
    </lineage>
</organism>